<dbReference type="Proteomes" id="UP000588098">
    <property type="component" value="Unassembled WGS sequence"/>
</dbReference>
<evidence type="ECO:0000313" key="1">
    <source>
        <dbReference type="EMBL" id="MBB5938605.1"/>
    </source>
</evidence>
<dbReference type="RefSeq" id="WP_281392874.1">
    <property type="nucleotide sequence ID" value="NZ_JACHJL010000017.1"/>
</dbReference>
<organism evidence="1 2">
    <name type="scientific">Streptomyces zagrosensis</name>
    <dbReference type="NCBI Taxonomy" id="1042984"/>
    <lineage>
        <taxon>Bacteria</taxon>
        <taxon>Bacillati</taxon>
        <taxon>Actinomycetota</taxon>
        <taxon>Actinomycetes</taxon>
        <taxon>Kitasatosporales</taxon>
        <taxon>Streptomycetaceae</taxon>
        <taxon>Streptomyces</taxon>
    </lineage>
</organism>
<name>A0A7W9QE53_9ACTN</name>
<dbReference type="EMBL" id="JACHJL010000017">
    <property type="protein sequence ID" value="MBB5938605.1"/>
    <property type="molecule type" value="Genomic_DNA"/>
</dbReference>
<evidence type="ECO:0000313" key="2">
    <source>
        <dbReference type="Proteomes" id="UP000588098"/>
    </source>
</evidence>
<sequence>MVPTRPPSRWGLAADPAEITALTDLAAECTDNGLTVELAC</sequence>
<protein>
    <submittedName>
        <fullName evidence="1">Uncharacterized protein</fullName>
    </submittedName>
</protein>
<proteinExistence type="predicted"/>
<keyword evidence="2" id="KW-1185">Reference proteome</keyword>
<reference evidence="1 2" key="1">
    <citation type="submission" date="2020-08" db="EMBL/GenBank/DDBJ databases">
        <title>Genomic Encyclopedia of Type Strains, Phase III (KMG-III): the genomes of soil and plant-associated and newly described type strains.</title>
        <authorList>
            <person name="Whitman W."/>
        </authorList>
    </citation>
    <scope>NUCLEOTIDE SEQUENCE [LARGE SCALE GENOMIC DNA]</scope>
    <source>
        <strain evidence="1 2">CECT 8305</strain>
    </source>
</reference>
<comment type="caution">
    <text evidence="1">The sequence shown here is derived from an EMBL/GenBank/DDBJ whole genome shotgun (WGS) entry which is preliminary data.</text>
</comment>
<accession>A0A7W9QE53</accession>
<gene>
    <name evidence="1" type="ORF">FHS42_005694</name>
</gene>
<dbReference type="AlphaFoldDB" id="A0A7W9QE53"/>